<dbReference type="GO" id="GO:0003677">
    <property type="term" value="F:DNA binding"/>
    <property type="evidence" value="ECO:0007669"/>
    <property type="project" value="UniProtKB-KW"/>
</dbReference>
<dbReference type="PANTHER" id="PTHR43214">
    <property type="entry name" value="TWO-COMPONENT RESPONSE REGULATOR"/>
    <property type="match status" value="1"/>
</dbReference>
<dbReference type="PROSITE" id="PS50043">
    <property type="entry name" value="HTH_LUXR_2"/>
    <property type="match status" value="1"/>
</dbReference>
<dbReference type="PANTHER" id="PTHR43214:SF3">
    <property type="entry name" value="RESPONSE REGULATOR UVRY"/>
    <property type="match status" value="1"/>
</dbReference>
<dbReference type="Gene3D" id="3.40.50.2300">
    <property type="match status" value="1"/>
</dbReference>
<dbReference type="SUPFAM" id="SSF52172">
    <property type="entry name" value="CheY-like"/>
    <property type="match status" value="1"/>
</dbReference>
<dbReference type="HOGENOM" id="CLU_000445_90_1_4"/>
<evidence type="ECO:0000256" key="6">
    <source>
        <dbReference type="PROSITE-ProRule" id="PRU00169"/>
    </source>
</evidence>
<feature type="domain" description="Response regulatory" evidence="8">
    <location>
        <begin position="13"/>
        <end position="129"/>
    </location>
</feature>
<dbReference type="InterPro" id="IPR001789">
    <property type="entry name" value="Sig_transdc_resp-reg_receiver"/>
</dbReference>
<accession>W0SMF9</accession>
<keyword evidence="1 6" id="KW-0597">Phosphoprotein</keyword>
<sequence length="222" mass="23906">MPLARPPTKAEMKILLVEDHPIFRFGVRQLLAQRWPDATIGEAASLAEGLTLARSGAWQAAVVDLNLPDAEGIEVVSQLLRAQPGLRLLVLSLNAEAAYAQRVMHLGAAGYLAKDRAGDELVAAVERILSGKRYISATLAELLADRVAGGAANPHEALSDQEYRVMLLLAAGQRVGVIAEAMHLSPKTVSTYRTRILEKLGVEGNVELARYCLDHGLIDGRS</sequence>
<dbReference type="AlphaFoldDB" id="W0SMF9"/>
<organism evidence="9 10">
    <name type="scientific">Sulfuritalea hydrogenivorans sk43H</name>
    <dbReference type="NCBI Taxonomy" id="1223802"/>
    <lineage>
        <taxon>Bacteria</taxon>
        <taxon>Pseudomonadati</taxon>
        <taxon>Pseudomonadota</taxon>
        <taxon>Betaproteobacteria</taxon>
        <taxon>Nitrosomonadales</taxon>
        <taxon>Sterolibacteriaceae</taxon>
        <taxon>Sulfuritalea</taxon>
    </lineage>
</organism>
<dbReference type="RefSeq" id="WP_197539607.1">
    <property type="nucleotide sequence ID" value="NZ_AP012547.1"/>
</dbReference>
<feature type="modified residue" description="4-aspartylphosphate" evidence="6">
    <location>
        <position position="64"/>
    </location>
</feature>
<dbReference type="GO" id="GO:0000160">
    <property type="term" value="P:phosphorelay signal transduction system"/>
    <property type="evidence" value="ECO:0007669"/>
    <property type="project" value="UniProtKB-KW"/>
</dbReference>
<dbReference type="InterPro" id="IPR016032">
    <property type="entry name" value="Sig_transdc_resp-reg_C-effctor"/>
</dbReference>
<evidence type="ECO:0000259" key="7">
    <source>
        <dbReference type="PROSITE" id="PS50043"/>
    </source>
</evidence>
<dbReference type="STRING" id="1223802.SUTH_03215"/>
<keyword evidence="2" id="KW-0902">Two-component regulatory system</keyword>
<evidence type="ECO:0000256" key="2">
    <source>
        <dbReference type="ARBA" id="ARBA00023012"/>
    </source>
</evidence>
<dbReference type="SMART" id="SM00448">
    <property type="entry name" value="REC"/>
    <property type="match status" value="1"/>
</dbReference>
<dbReference type="SMART" id="SM00421">
    <property type="entry name" value="HTH_LUXR"/>
    <property type="match status" value="1"/>
</dbReference>
<dbReference type="EMBL" id="AP012547">
    <property type="protein sequence ID" value="BAO30988.1"/>
    <property type="molecule type" value="Genomic_DNA"/>
</dbReference>
<evidence type="ECO:0000259" key="8">
    <source>
        <dbReference type="PROSITE" id="PS50110"/>
    </source>
</evidence>
<dbReference type="KEGG" id="shd:SUTH_03215"/>
<dbReference type="InterPro" id="IPR011006">
    <property type="entry name" value="CheY-like_superfamily"/>
</dbReference>
<dbReference type="Pfam" id="PF00072">
    <property type="entry name" value="Response_reg"/>
    <property type="match status" value="1"/>
</dbReference>
<evidence type="ECO:0000256" key="3">
    <source>
        <dbReference type="ARBA" id="ARBA00023015"/>
    </source>
</evidence>
<evidence type="ECO:0000256" key="1">
    <source>
        <dbReference type="ARBA" id="ARBA00022553"/>
    </source>
</evidence>
<evidence type="ECO:0000256" key="5">
    <source>
        <dbReference type="ARBA" id="ARBA00023163"/>
    </source>
</evidence>
<dbReference type="InterPro" id="IPR000792">
    <property type="entry name" value="Tscrpt_reg_LuxR_C"/>
</dbReference>
<dbReference type="SUPFAM" id="SSF46894">
    <property type="entry name" value="C-terminal effector domain of the bipartite response regulators"/>
    <property type="match status" value="1"/>
</dbReference>
<keyword evidence="5" id="KW-0804">Transcription</keyword>
<keyword evidence="4" id="KW-0238">DNA-binding</keyword>
<reference evidence="9 10" key="1">
    <citation type="journal article" date="2014" name="Syst. Appl. Microbiol.">
        <title>Complete genomes of freshwater sulfur oxidizers Sulfuricella denitrificans skB26 and Sulfuritalea hydrogenivorans sk43H: genetic insights into the sulfur oxidation pathway of betaproteobacteria.</title>
        <authorList>
            <person name="Watanabe T."/>
            <person name="Kojima H."/>
            <person name="Fukui M."/>
        </authorList>
    </citation>
    <scope>NUCLEOTIDE SEQUENCE [LARGE SCALE GENOMIC DNA]</scope>
    <source>
        <strain evidence="9">DSM22779</strain>
    </source>
</reference>
<proteinExistence type="predicted"/>
<dbReference type="PROSITE" id="PS00622">
    <property type="entry name" value="HTH_LUXR_1"/>
    <property type="match status" value="1"/>
</dbReference>
<dbReference type="GO" id="GO:0006355">
    <property type="term" value="P:regulation of DNA-templated transcription"/>
    <property type="evidence" value="ECO:0007669"/>
    <property type="project" value="InterPro"/>
</dbReference>
<dbReference type="InterPro" id="IPR039420">
    <property type="entry name" value="WalR-like"/>
</dbReference>
<name>W0SMF9_9PROT</name>
<dbReference type="CDD" id="cd17535">
    <property type="entry name" value="REC_NarL-like"/>
    <property type="match status" value="1"/>
</dbReference>
<dbReference type="Pfam" id="PF00196">
    <property type="entry name" value="GerE"/>
    <property type="match status" value="1"/>
</dbReference>
<dbReference type="Proteomes" id="UP000031637">
    <property type="component" value="Chromosome"/>
</dbReference>
<dbReference type="InterPro" id="IPR058245">
    <property type="entry name" value="NreC/VraR/RcsB-like_REC"/>
</dbReference>
<evidence type="ECO:0000313" key="10">
    <source>
        <dbReference type="Proteomes" id="UP000031637"/>
    </source>
</evidence>
<keyword evidence="10" id="KW-1185">Reference proteome</keyword>
<protein>
    <submittedName>
        <fullName evidence="9">LuxR family transcriptional regulator</fullName>
    </submittedName>
</protein>
<evidence type="ECO:0000256" key="4">
    <source>
        <dbReference type="ARBA" id="ARBA00023125"/>
    </source>
</evidence>
<keyword evidence="3" id="KW-0805">Transcription regulation</keyword>
<dbReference type="PRINTS" id="PR00038">
    <property type="entry name" value="HTHLUXR"/>
</dbReference>
<feature type="domain" description="HTH luxR-type" evidence="7">
    <location>
        <begin position="151"/>
        <end position="216"/>
    </location>
</feature>
<evidence type="ECO:0000313" key="9">
    <source>
        <dbReference type="EMBL" id="BAO30988.1"/>
    </source>
</evidence>
<gene>
    <name evidence="9" type="ORF">SUTH_03215</name>
</gene>
<dbReference type="PROSITE" id="PS50110">
    <property type="entry name" value="RESPONSE_REGULATORY"/>
    <property type="match status" value="1"/>
</dbReference>
<dbReference type="CDD" id="cd06170">
    <property type="entry name" value="LuxR_C_like"/>
    <property type="match status" value="1"/>
</dbReference>